<feature type="compositionally biased region" description="Basic and acidic residues" evidence="2">
    <location>
        <begin position="1240"/>
        <end position="1260"/>
    </location>
</feature>
<evidence type="ECO:0000313" key="5">
    <source>
        <dbReference type="Proteomes" id="UP001321749"/>
    </source>
</evidence>
<feature type="compositionally biased region" description="Polar residues" evidence="2">
    <location>
        <begin position="1344"/>
        <end position="1360"/>
    </location>
</feature>
<protein>
    <submittedName>
        <fullName evidence="4">Uncharacterized protein</fullName>
    </submittedName>
</protein>
<evidence type="ECO:0000256" key="3">
    <source>
        <dbReference type="SAM" id="Phobius"/>
    </source>
</evidence>
<comment type="caution">
    <text evidence="4">The sequence shown here is derived from an EMBL/GenBank/DDBJ whole genome shotgun (WGS) entry which is preliminary data.</text>
</comment>
<feature type="compositionally biased region" description="Acidic residues" evidence="2">
    <location>
        <begin position="1191"/>
        <end position="1202"/>
    </location>
</feature>
<keyword evidence="3" id="KW-0472">Membrane</keyword>
<feature type="region of interest" description="Disordered" evidence="2">
    <location>
        <begin position="565"/>
        <end position="638"/>
    </location>
</feature>
<feature type="region of interest" description="Disordered" evidence="2">
    <location>
        <begin position="1067"/>
        <end position="1306"/>
    </location>
</feature>
<feature type="compositionally biased region" description="Acidic residues" evidence="2">
    <location>
        <begin position="603"/>
        <end position="624"/>
    </location>
</feature>
<feature type="transmembrane region" description="Helical" evidence="3">
    <location>
        <begin position="38"/>
        <end position="57"/>
    </location>
</feature>
<evidence type="ECO:0000256" key="1">
    <source>
        <dbReference type="SAM" id="Coils"/>
    </source>
</evidence>
<proteinExistence type="predicted"/>
<feature type="compositionally biased region" description="Acidic residues" evidence="2">
    <location>
        <begin position="1105"/>
        <end position="1160"/>
    </location>
</feature>
<gene>
    <name evidence="4" type="ORF">QBC42DRAFT_254911</name>
</gene>
<reference evidence="4" key="1">
    <citation type="journal article" date="2023" name="Mol. Phylogenet. Evol.">
        <title>Genome-scale phylogeny and comparative genomics of the fungal order Sordariales.</title>
        <authorList>
            <person name="Hensen N."/>
            <person name="Bonometti L."/>
            <person name="Westerberg I."/>
            <person name="Brannstrom I.O."/>
            <person name="Guillou S."/>
            <person name="Cros-Aarteil S."/>
            <person name="Calhoun S."/>
            <person name="Haridas S."/>
            <person name="Kuo A."/>
            <person name="Mondo S."/>
            <person name="Pangilinan J."/>
            <person name="Riley R."/>
            <person name="LaButti K."/>
            <person name="Andreopoulos B."/>
            <person name="Lipzen A."/>
            <person name="Chen C."/>
            <person name="Yan M."/>
            <person name="Daum C."/>
            <person name="Ng V."/>
            <person name="Clum A."/>
            <person name="Steindorff A."/>
            <person name="Ohm R.A."/>
            <person name="Martin F."/>
            <person name="Silar P."/>
            <person name="Natvig D.O."/>
            <person name="Lalanne C."/>
            <person name="Gautier V."/>
            <person name="Ament-Velasquez S.L."/>
            <person name="Kruys A."/>
            <person name="Hutchinson M.I."/>
            <person name="Powell A.J."/>
            <person name="Barry K."/>
            <person name="Miller A.N."/>
            <person name="Grigoriev I.V."/>
            <person name="Debuchy R."/>
            <person name="Gladieux P."/>
            <person name="Hiltunen Thoren M."/>
            <person name="Johannesson H."/>
        </authorList>
    </citation>
    <scope>NUCLEOTIDE SEQUENCE</scope>
    <source>
        <strain evidence="4">PSN324</strain>
    </source>
</reference>
<keyword evidence="5" id="KW-1185">Reference proteome</keyword>
<feature type="compositionally biased region" description="Basic and acidic residues" evidence="2">
    <location>
        <begin position="1454"/>
        <end position="1470"/>
    </location>
</feature>
<feature type="region of interest" description="Disordered" evidence="2">
    <location>
        <begin position="1342"/>
        <end position="1538"/>
    </location>
</feature>
<feature type="region of interest" description="Disordered" evidence="2">
    <location>
        <begin position="1005"/>
        <end position="1045"/>
    </location>
</feature>
<feature type="compositionally biased region" description="Acidic residues" evidence="2">
    <location>
        <begin position="1288"/>
        <end position="1302"/>
    </location>
</feature>
<keyword evidence="3" id="KW-1133">Transmembrane helix</keyword>
<dbReference type="EMBL" id="MU865053">
    <property type="protein sequence ID" value="KAK4458883.1"/>
    <property type="molecule type" value="Genomic_DNA"/>
</dbReference>
<feature type="compositionally biased region" description="Basic and acidic residues" evidence="2">
    <location>
        <begin position="1081"/>
        <end position="1097"/>
    </location>
</feature>
<evidence type="ECO:0000313" key="4">
    <source>
        <dbReference type="EMBL" id="KAK4458883.1"/>
    </source>
</evidence>
<feature type="coiled-coil region" evidence="1">
    <location>
        <begin position="526"/>
        <end position="560"/>
    </location>
</feature>
<organism evidence="4 5">
    <name type="scientific">Cladorrhinum samala</name>
    <dbReference type="NCBI Taxonomy" id="585594"/>
    <lineage>
        <taxon>Eukaryota</taxon>
        <taxon>Fungi</taxon>
        <taxon>Dikarya</taxon>
        <taxon>Ascomycota</taxon>
        <taxon>Pezizomycotina</taxon>
        <taxon>Sordariomycetes</taxon>
        <taxon>Sordariomycetidae</taxon>
        <taxon>Sordariales</taxon>
        <taxon>Podosporaceae</taxon>
        <taxon>Cladorrhinum</taxon>
    </lineage>
</organism>
<feature type="compositionally biased region" description="Low complexity" evidence="2">
    <location>
        <begin position="1473"/>
        <end position="1490"/>
    </location>
</feature>
<feature type="region of interest" description="Disordered" evidence="2">
    <location>
        <begin position="384"/>
        <end position="403"/>
    </location>
</feature>
<evidence type="ECO:0000256" key="2">
    <source>
        <dbReference type="SAM" id="MobiDB-lite"/>
    </source>
</evidence>
<feature type="compositionally biased region" description="Basic and acidic residues" evidence="2">
    <location>
        <begin position="1220"/>
        <end position="1232"/>
    </location>
</feature>
<keyword evidence="1" id="KW-0175">Coiled coil</keyword>
<accession>A0AAV9HDY3</accession>
<sequence>MHPPTTVRLVASATLIAIIQMAMMACVWVAFAPIADAYCLAAVYTVLSPPLFLFLLACVLRHLGVRRDVVKHVDELGGGLSLCGLLKPVSSIASATSSLVGDGALTGVLRPLASVWFGLRSSSSWAAMMQRFLSAAEAYADFVCRSTAEQHESLGRRLASVKKQHCEQMAKLDSLNEQCLEISRKARGSRGACRHDLSKEYGFFAALCSFEVVAHVKPEEGPIARSFTTVVNRLAHQADMSLWWMMTGISRVHAAIAVNQSLIDSLSQVLGQKANHYRIIAEHIESCNGAQDSRPRALSWAPPAEPNAPVVARAKRSELAEGASTAERIWFNRSRKVWSAPVLPITETALTPLTPVEDEATSLAGPEPPVPEAIESPVQDTDYAPTTLPPRAVSRGSLPEGPDQEANLTGWLAENSRAAEEAEASEAVILRAAYKQLQWTRTVLAPQQRRWADELRRLAIDGLWRVIERGQARRREQEERKQRLLLKGALGTEEDRRRLDVQEQLRCARKRTAKLKQKADARQSKVDALREALCAAEAELRAAEDEAESAQAEEDYLRRLLSQPANDDDASAPESAEEETSEIVTQAQQCTPERPLPQKVDDETSSEEESTEEADLGGSDEPETEGALVPVTDDRDEDLSCQLVPESIRPTIPESNTTAATTDEVVTEEGVPASLEVEAIFADTSMISAPEMEAAPTDITMTADEDVAIPAGQPVQDASEMAVDHEGDFEHLDTEAHADVSMQSAPEMEEVSTGEVQARDLYEGVDVQSSNFTFVEEQMLDAPELRILEDNVVNEAGSFNFSIDPLDYQVAGFDQQRRVEDQTDLEMELEVMLLQAFEQDLRSEIQAEAISQPDQELVVVPSVEDAVMEESALINNRTQAATGAIAEVTMLCADDTQAGELDAAPFGATEGESSQNTEHASAREVIHEVSQDVEGACGPMAPNYQEPEADAEGEAAGQMTNCEELEANAEGDVVSISSPAQEPEAHADDGDGGEPASEVAITARLPAPEQQVTSGTPAESEDEAPPAPSFRPAFRRPRLRMTAEERAKALQEFQEIEAHRLRSTLDLQASVAPTESAEGSSDLREAAAEDRTGKSEMGEVPLVDGEGDAEEQPETDVDGEPETNVDGESDNESEEESEDDEDEPEPTDDDQSSHEDDDDSNGGPPPLNDNTDGDDSVEPYDPNNDHHPSDDDSEEPDMEDEWGSLVAARKANPAQQRQQAVEEARRRTEQRRAAAALEANRLRREEEEARKRQRAQEHAARCASFAAKTSVTQTPKKRGLGAVYSDSSDADNDDQADMDTDDRDVRVVRDSRVADKRAITEQKTQEEKKVVAAFEDHIPGSILRNATTPGFRTPGVQFNASYGPDSFSTHARRSNPLGGSHQHLDEVYGSAAEYLSRSRASNSPPPQRAVPASTTPVPEPTTGHQNLDVAAPQLDDARKSFVSFRSPVQPGKPHPFDEQLKELEAQERQKKGSQAPAHQGSSSSSAAPKPRQQPPPGQRPKMMMARRSANPFGQTQRTKKKPAMAQPQKPPDDDHGVN</sequence>
<feature type="transmembrane region" description="Helical" evidence="3">
    <location>
        <begin position="6"/>
        <end position="31"/>
    </location>
</feature>
<dbReference type="Proteomes" id="UP001321749">
    <property type="component" value="Unassembled WGS sequence"/>
</dbReference>
<feature type="compositionally biased region" description="Polar residues" evidence="2">
    <location>
        <begin position="1067"/>
        <end position="1079"/>
    </location>
</feature>
<feature type="region of interest" description="Disordered" evidence="2">
    <location>
        <begin position="935"/>
        <end position="956"/>
    </location>
</feature>
<reference evidence="4" key="2">
    <citation type="submission" date="2023-06" db="EMBL/GenBank/DDBJ databases">
        <authorList>
            <consortium name="Lawrence Berkeley National Laboratory"/>
            <person name="Mondo S.J."/>
            <person name="Hensen N."/>
            <person name="Bonometti L."/>
            <person name="Westerberg I."/>
            <person name="Brannstrom I.O."/>
            <person name="Guillou S."/>
            <person name="Cros-Aarteil S."/>
            <person name="Calhoun S."/>
            <person name="Haridas S."/>
            <person name="Kuo A."/>
            <person name="Pangilinan J."/>
            <person name="Riley R."/>
            <person name="Labutti K."/>
            <person name="Andreopoulos B."/>
            <person name="Lipzen A."/>
            <person name="Chen C."/>
            <person name="Yanf M."/>
            <person name="Daum C."/>
            <person name="Ng V."/>
            <person name="Clum A."/>
            <person name="Steindorff A."/>
            <person name="Ohm R."/>
            <person name="Martin F."/>
            <person name="Silar P."/>
            <person name="Natvig D."/>
            <person name="Lalanne C."/>
            <person name="Gautier V."/>
            <person name="Ament-Velasquez S.L."/>
            <person name="Kruys A."/>
            <person name="Hutchinson M.I."/>
            <person name="Powell A.J."/>
            <person name="Barry K."/>
            <person name="Miller A.N."/>
            <person name="Grigoriev I.V."/>
            <person name="Debuchy R."/>
            <person name="Gladieux P."/>
            <person name="Thoren M.H."/>
            <person name="Johannesson H."/>
        </authorList>
    </citation>
    <scope>NUCLEOTIDE SEQUENCE</scope>
    <source>
        <strain evidence="4">PSN324</strain>
    </source>
</reference>
<feature type="compositionally biased region" description="Acidic residues" evidence="2">
    <location>
        <begin position="566"/>
        <end position="581"/>
    </location>
</feature>
<keyword evidence="3" id="KW-0812">Transmembrane</keyword>
<name>A0AAV9HDY3_9PEZI</name>
<feature type="region of interest" description="Disordered" evidence="2">
    <location>
        <begin position="651"/>
        <end position="670"/>
    </location>
</feature>